<evidence type="ECO:0000313" key="2">
    <source>
        <dbReference type="EMBL" id="PYH41849.1"/>
    </source>
</evidence>
<evidence type="ECO:0000256" key="1">
    <source>
        <dbReference type="SAM" id="MobiDB-lite"/>
    </source>
</evidence>
<gene>
    <name evidence="2" type="ORF">BP01DRAFT_160057</name>
</gene>
<feature type="compositionally biased region" description="Polar residues" evidence="1">
    <location>
        <begin position="56"/>
        <end position="71"/>
    </location>
</feature>
<dbReference type="RefSeq" id="XP_025427831.1">
    <property type="nucleotide sequence ID" value="XM_025570689.1"/>
</dbReference>
<protein>
    <recommendedName>
        <fullName evidence="4">Ca2+-modulated nonselective cation channel polycystin</fullName>
    </recommendedName>
</protein>
<accession>A0A318Z4B0</accession>
<keyword evidence="3" id="KW-1185">Reference proteome</keyword>
<name>A0A318Z4B0_9EURO</name>
<sequence length="448" mass="46618">MATTEGPARAHDRNGRRHPFSSWMKRLASLKHSTDSGSNRWSHKRHAMPKHKNRSSKNNPYPLSGNDTVTNPYGDYVSDATASDVSAETDEQSCSRSEPSIAYSGYEHQVPATSAKSTAPTISTNGDTAISDAAYSKAGTMVTAGGGISSHGGGEGSTFSSPAPSVRSLTTTLTTVQSAAPSGHLYNSQNLHHGLAHTNSLQNHATQQVQFSHQFPSSPATAVPPHLTPHGHSVTYSTATANNLLTDNASILTLASSSKRRRRNSLDTNASVRALAPSSVFGGSRESLPLSVLSGTIGEQPSNTSSLNAPGVLSRPSLVGLASVERASVYSASGANPLTGSGERGNYHKTATTAGDAASIVSAAQSHSRHDSNATSINGAGVSNVWQGSSQQQHQAAAAATAGGRISRRSSGWGEINGDESDEDKVLGRKPGEHEEVMTEPLARKSGH</sequence>
<dbReference type="STRING" id="1450539.A0A318Z4B0"/>
<feature type="compositionally biased region" description="Low complexity" evidence="1">
    <location>
        <begin position="387"/>
        <end position="414"/>
    </location>
</feature>
<organism evidence="2 3">
    <name type="scientific">Aspergillus saccharolyticus JOP 1030-1</name>
    <dbReference type="NCBI Taxonomy" id="1450539"/>
    <lineage>
        <taxon>Eukaryota</taxon>
        <taxon>Fungi</taxon>
        <taxon>Dikarya</taxon>
        <taxon>Ascomycota</taxon>
        <taxon>Pezizomycotina</taxon>
        <taxon>Eurotiomycetes</taxon>
        <taxon>Eurotiomycetidae</taxon>
        <taxon>Eurotiales</taxon>
        <taxon>Aspergillaceae</taxon>
        <taxon>Aspergillus</taxon>
        <taxon>Aspergillus subgen. Circumdati</taxon>
    </lineage>
</organism>
<feature type="region of interest" description="Disordered" evidence="1">
    <location>
        <begin position="1"/>
        <end position="95"/>
    </location>
</feature>
<evidence type="ECO:0000313" key="3">
    <source>
        <dbReference type="Proteomes" id="UP000248349"/>
    </source>
</evidence>
<feature type="region of interest" description="Disordered" evidence="1">
    <location>
        <begin position="360"/>
        <end position="448"/>
    </location>
</feature>
<reference evidence="2 3" key="1">
    <citation type="submission" date="2016-12" db="EMBL/GenBank/DDBJ databases">
        <title>The genomes of Aspergillus section Nigri reveals drivers in fungal speciation.</title>
        <authorList>
            <consortium name="DOE Joint Genome Institute"/>
            <person name="Vesth T.C."/>
            <person name="Nybo J."/>
            <person name="Theobald S."/>
            <person name="Brandl J."/>
            <person name="Frisvad J.C."/>
            <person name="Nielsen K.F."/>
            <person name="Lyhne E.K."/>
            <person name="Kogle M.E."/>
            <person name="Kuo A."/>
            <person name="Riley R."/>
            <person name="Clum A."/>
            <person name="Nolan M."/>
            <person name="Lipzen A."/>
            <person name="Salamov A."/>
            <person name="Henrissat B."/>
            <person name="Wiebenga A."/>
            <person name="De Vries R.P."/>
            <person name="Grigoriev I.V."/>
            <person name="Mortensen U.H."/>
            <person name="Andersen M.R."/>
            <person name="Baker S.E."/>
        </authorList>
    </citation>
    <scope>NUCLEOTIDE SEQUENCE [LARGE SCALE GENOMIC DNA]</scope>
    <source>
        <strain evidence="2 3">JOP 1030-1</strain>
    </source>
</reference>
<feature type="compositionally biased region" description="Polar residues" evidence="1">
    <location>
        <begin position="80"/>
        <end position="95"/>
    </location>
</feature>
<dbReference type="Proteomes" id="UP000248349">
    <property type="component" value="Unassembled WGS sequence"/>
</dbReference>
<dbReference type="EMBL" id="KZ821259">
    <property type="protein sequence ID" value="PYH41849.1"/>
    <property type="molecule type" value="Genomic_DNA"/>
</dbReference>
<dbReference type="OrthoDB" id="5377012at2759"/>
<feature type="compositionally biased region" description="Basic and acidic residues" evidence="1">
    <location>
        <begin position="424"/>
        <end position="437"/>
    </location>
</feature>
<dbReference type="AlphaFoldDB" id="A0A318Z4B0"/>
<proteinExistence type="predicted"/>
<dbReference type="GeneID" id="37071917"/>
<evidence type="ECO:0008006" key="4">
    <source>
        <dbReference type="Google" id="ProtNLM"/>
    </source>
</evidence>
<feature type="compositionally biased region" description="Basic residues" evidence="1">
    <location>
        <begin position="41"/>
        <end position="55"/>
    </location>
</feature>